<dbReference type="PANTHER" id="PTHR46264">
    <property type="entry name" value="TYROSINE-TRNA LIGASE"/>
    <property type="match status" value="1"/>
</dbReference>
<comment type="catalytic activity">
    <reaction evidence="8">
        <text>tRNA(Tyr) + L-tyrosine + ATP = L-tyrosyl-tRNA(Tyr) + AMP + diphosphate + H(+)</text>
        <dbReference type="Rhea" id="RHEA:10220"/>
        <dbReference type="Rhea" id="RHEA-COMP:9706"/>
        <dbReference type="Rhea" id="RHEA-COMP:9707"/>
        <dbReference type="ChEBI" id="CHEBI:15378"/>
        <dbReference type="ChEBI" id="CHEBI:30616"/>
        <dbReference type="ChEBI" id="CHEBI:33019"/>
        <dbReference type="ChEBI" id="CHEBI:58315"/>
        <dbReference type="ChEBI" id="CHEBI:78442"/>
        <dbReference type="ChEBI" id="CHEBI:78536"/>
        <dbReference type="ChEBI" id="CHEBI:456215"/>
        <dbReference type="EC" id="6.1.1.1"/>
    </reaction>
</comment>
<dbReference type="EMBL" id="UINC01165587">
    <property type="protein sequence ID" value="SVD67059.1"/>
    <property type="molecule type" value="Genomic_DNA"/>
</dbReference>
<evidence type="ECO:0000313" key="9">
    <source>
        <dbReference type="EMBL" id="SVD67059.1"/>
    </source>
</evidence>
<dbReference type="Gene3D" id="3.40.50.620">
    <property type="entry name" value="HUPs"/>
    <property type="match status" value="2"/>
</dbReference>
<dbReference type="PIRSF" id="PIRSF006588">
    <property type="entry name" value="TyrRS_arch_euk"/>
    <property type="match status" value="1"/>
</dbReference>
<evidence type="ECO:0000256" key="3">
    <source>
        <dbReference type="ARBA" id="ARBA00022741"/>
    </source>
</evidence>
<feature type="non-terminal residue" evidence="9">
    <location>
        <position position="260"/>
    </location>
</feature>
<dbReference type="InterPro" id="IPR002305">
    <property type="entry name" value="aa-tRNA-synth_Ic"/>
</dbReference>
<dbReference type="GO" id="GO:0004831">
    <property type="term" value="F:tyrosine-tRNA ligase activity"/>
    <property type="evidence" value="ECO:0007669"/>
    <property type="project" value="UniProtKB-EC"/>
</dbReference>
<dbReference type="SUPFAM" id="SSF52374">
    <property type="entry name" value="Nucleotidylyl transferase"/>
    <property type="match status" value="1"/>
</dbReference>
<organism evidence="9">
    <name type="scientific">marine metagenome</name>
    <dbReference type="NCBI Taxonomy" id="408172"/>
    <lineage>
        <taxon>unclassified sequences</taxon>
        <taxon>metagenomes</taxon>
        <taxon>ecological metagenomes</taxon>
    </lineage>
</organism>
<proteinExistence type="predicted"/>
<evidence type="ECO:0000256" key="2">
    <source>
        <dbReference type="ARBA" id="ARBA00022598"/>
    </source>
</evidence>
<sequence length="260" mass="29561">MDVTEKVNLVLRPPTEEVVTQEELLELFKTNSKPKHYIGIEISGFLHLGSLISTGFKINDFVKAGVNCTVFLADWHTLLNEKMGGDFETIRKVSKYYEDAFRLVCPEANIVLGTDLYDSKKEYWSELVQIAKHMSLARTKRTLTIMGRSENYEKIDLAHLIYPAMQAADIHSLDLDIVHAGMDQRKIHMLVKDVFPKMKWKVPVAVHHKLLPGLTKPVLLPGQDWNPGGEFTKMSKSDPNAGIFIHNSDDEIRTKIKKGF</sequence>
<protein>
    <recommendedName>
        <fullName evidence="1">tyrosine--tRNA ligase</fullName>
        <ecNumber evidence="1">6.1.1.1</ecNumber>
    </recommendedName>
    <alternativeName>
        <fullName evidence="7">Tyrosyl-tRNA synthetase</fullName>
    </alternativeName>
</protein>
<dbReference type="GO" id="GO:0005524">
    <property type="term" value="F:ATP binding"/>
    <property type="evidence" value="ECO:0007669"/>
    <property type="project" value="UniProtKB-KW"/>
</dbReference>
<keyword evidence="3" id="KW-0547">Nucleotide-binding</keyword>
<keyword evidence="5" id="KW-0648">Protein biosynthesis</keyword>
<dbReference type="GO" id="GO:0006437">
    <property type="term" value="P:tyrosyl-tRNA aminoacylation"/>
    <property type="evidence" value="ECO:0007669"/>
    <property type="project" value="TreeGrafter"/>
</dbReference>
<evidence type="ECO:0000256" key="7">
    <source>
        <dbReference type="ARBA" id="ARBA00033323"/>
    </source>
</evidence>
<dbReference type="InterPro" id="IPR050489">
    <property type="entry name" value="Tyr-tRNA_synthase"/>
</dbReference>
<keyword evidence="6" id="KW-0030">Aminoacyl-tRNA synthetase</keyword>
<dbReference type="EC" id="6.1.1.1" evidence="1"/>
<evidence type="ECO:0000256" key="4">
    <source>
        <dbReference type="ARBA" id="ARBA00022840"/>
    </source>
</evidence>
<dbReference type="PANTHER" id="PTHR46264:SF4">
    <property type="entry name" value="TYROSINE--TRNA LIGASE, CYTOPLASMIC"/>
    <property type="match status" value="1"/>
</dbReference>
<dbReference type="InterPro" id="IPR023617">
    <property type="entry name" value="Tyr-tRNA-ligase_arc/euk-type"/>
</dbReference>
<dbReference type="Pfam" id="PF00579">
    <property type="entry name" value="tRNA-synt_1b"/>
    <property type="match status" value="1"/>
</dbReference>
<evidence type="ECO:0000256" key="6">
    <source>
        <dbReference type="ARBA" id="ARBA00023146"/>
    </source>
</evidence>
<name>A0A382X856_9ZZZZ</name>
<evidence type="ECO:0000256" key="8">
    <source>
        <dbReference type="ARBA" id="ARBA00048248"/>
    </source>
</evidence>
<accession>A0A382X856</accession>
<keyword evidence="4" id="KW-0067">ATP-binding</keyword>
<dbReference type="InterPro" id="IPR014729">
    <property type="entry name" value="Rossmann-like_a/b/a_fold"/>
</dbReference>
<dbReference type="AlphaFoldDB" id="A0A382X856"/>
<evidence type="ECO:0000256" key="1">
    <source>
        <dbReference type="ARBA" id="ARBA00013160"/>
    </source>
</evidence>
<dbReference type="NCBIfam" id="NF006330">
    <property type="entry name" value="PRK08560.1"/>
    <property type="match status" value="1"/>
</dbReference>
<keyword evidence="2" id="KW-0436">Ligase</keyword>
<evidence type="ECO:0000256" key="5">
    <source>
        <dbReference type="ARBA" id="ARBA00022917"/>
    </source>
</evidence>
<dbReference type="GO" id="GO:0005737">
    <property type="term" value="C:cytoplasm"/>
    <property type="evidence" value="ECO:0007669"/>
    <property type="project" value="TreeGrafter"/>
</dbReference>
<gene>
    <name evidence="9" type="ORF">METZ01_LOCUS419913</name>
</gene>
<reference evidence="9" key="1">
    <citation type="submission" date="2018-05" db="EMBL/GenBank/DDBJ databases">
        <authorList>
            <person name="Lanie J.A."/>
            <person name="Ng W.-L."/>
            <person name="Kazmierczak K.M."/>
            <person name="Andrzejewski T.M."/>
            <person name="Davidsen T.M."/>
            <person name="Wayne K.J."/>
            <person name="Tettelin H."/>
            <person name="Glass J.I."/>
            <person name="Rusch D."/>
            <person name="Podicherti R."/>
            <person name="Tsui H.-C.T."/>
            <person name="Winkler M.E."/>
        </authorList>
    </citation>
    <scope>NUCLEOTIDE SEQUENCE</scope>
</reference>